<evidence type="ECO:0000313" key="18">
    <source>
        <dbReference type="Proteomes" id="UP000534870"/>
    </source>
</evidence>
<dbReference type="Pfam" id="PF00485">
    <property type="entry name" value="PRK"/>
    <property type="match status" value="1"/>
</dbReference>
<sequence length="335" mass="37687">MAGSSSPPSPISSSASSSLGGHAAFRDGETKLPYLVFSRPEWAALRANVPLSLSEEEVASLRGRNEPVSLADIRDVYLPLSRLLNLYVLASRSLNSMVESAFLGAPRSAVPFVIGIAGSVGVGKSTFARLLRAVLSRWPDHPRVDLVTTDGFLLPTRVLEERDLMQRKGFPESYDLRRMIGFLAALKAGERHLQVPFYSHEAYDVVPGQFETIDRPDILIFEGLNVLQTGSERAAVASDFFDFSIYLDAATVDIESWYVERFLLLQRTAFRSPASYFHHYADLPRDEAKDVARRIWQRINLPNLEQNILPTRERARLIVRKERSHAVNEIRLRHL</sequence>
<comment type="subcellular location">
    <subcellularLocation>
        <location evidence="2 14 15">Cytoplasm</location>
    </subcellularLocation>
</comment>
<evidence type="ECO:0000256" key="15">
    <source>
        <dbReference type="RuleBase" id="RU003530"/>
    </source>
</evidence>
<dbReference type="InterPro" id="IPR027417">
    <property type="entry name" value="P-loop_NTPase"/>
</dbReference>
<comment type="pathway">
    <text evidence="3 14 15">Cofactor biosynthesis; coenzyme A biosynthesis; CoA from (R)-pantothenate: step 1/5.</text>
</comment>
<evidence type="ECO:0000256" key="14">
    <source>
        <dbReference type="HAMAP-Rule" id="MF_00215"/>
    </source>
</evidence>
<dbReference type="HAMAP" id="MF_00215">
    <property type="entry name" value="Pantothen_kinase_1"/>
    <property type="match status" value="1"/>
</dbReference>
<proteinExistence type="inferred from homology"/>
<dbReference type="Gene3D" id="3.40.50.300">
    <property type="entry name" value="P-loop containing nucleotide triphosphate hydrolases"/>
    <property type="match status" value="1"/>
</dbReference>
<evidence type="ECO:0000256" key="3">
    <source>
        <dbReference type="ARBA" id="ARBA00005225"/>
    </source>
</evidence>
<evidence type="ECO:0000256" key="11">
    <source>
        <dbReference type="ARBA" id="ARBA00022840"/>
    </source>
</evidence>
<feature type="binding site" evidence="14">
    <location>
        <begin position="118"/>
        <end position="125"/>
    </location>
    <ligand>
        <name>ATP</name>
        <dbReference type="ChEBI" id="CHEBI:30616"/>
    </ligand>
</feature>
<dbReference type="GO" id="GO:0005524">
    <property type="term" value="F:ATP binding"/>
    <property type="evidence" value="ECO:0007669"/>
    <property type="project" value="UniProtKB-UniRule"/>
</dbReference>
<evidence type="ECO:0000256" key="12">
    <source>
        <dbReference type="ARBA" id="ARBA00022993"/>
    </source>
</evidence>
<evidence type="ECO:0000313" key="17">
    <source>
        <dbReference type="EMBL" id="NVN11662.1"/>
    </source>
</evidence>
<evidence type="ECO:0000256" key="8">
    <source>
        <dbReference type="ARBA" id="ARBA00022679"/>
    </source>
</evidence>
<evidence type="ECO:0000256" key="13">
    <source>
        <dbReference type="ARBA" id="ARBA00032866"/>
    </source>
</evidence>
<accession>A0A7Y7M638</accession>
<protein>
    <recommendedName>
        <fullName evidence="6 14">Pantothenate kinase</fullName>
        <ecNumber evidence="5 14">2.7.1.33</ecNumber>
    </recommendedName>
    <alternativeName>
        <fullName evidence="13 14">Pantothenic acid kinase</fullName>
    </alternativeName>
</protein>
<evidence type="ECO:0000259" key="16">
    <source>
        <dbReference type="Pfam" id="PF00485"/>
    </source>
</evidence>
<dbReference type="NCBIfam" id="TIGR00554">
    <property type="entry name" value="panK_bact"/>
    <property type="match status" value="1"/>
</dbReference>
<keyword evidence="11 14" id="KW-0067">ATP-binding</keyword>
<dbReference type="CDD" id="cd02025">
    <property type="entry name" value="PanK"/>
    <property type="match status" value="1"/>
</dbReference>
<name>A0A7Y7M638_9PROT</name>
<dbReference type="EMBL" id="JABXXP010000221">
    <property type="protein sequence ID" value="NVN11662.1"/>
    <property type="molecule type" value="Genomic_DNA"/>
</dbReference>
<comment type="catalytic activity">
    <reaction evidence="1 14 15">
        <text>(R)-pantothenate + ATP = (R)-4'-phosphopantothenate + ADP + H(+)</text>
        <dbReference type="Rhea" id="RHEA:16373"/>
        <dbReference type="ChEBI" id="CHEBI:10986"/>
        <dbReference type="ChEBI" id="CHEBI:15378"/>
        <dbReference type="ChEBI" id="CHEBI:29032"/>
        <dbReference type="ChEBI" id="CHEBI:30616"/>
        <dbReference type="ChEBI" id="CHEBI:456216"/>
        <dbReference type="EC" id="2.7.1.33"/>
    </reaction>
</comment>
<evidence type="ECO:0000256" key="10">
    <source>
        <dbReference type="ARBA" id="ARBA00022777"/>
    </source>
</evidence>
<dbReference type="GO" id="GO:0005737">
    <property type="term" value="C:cytoplasm"/>
    <property type="evidence" value="ECO:0007669"/>
    <property type="project" value="UniProtKB-SubCell"/>
</dbReference>
<evidence type="ECO:0000256" key="6">
    <source>
        <dbReference type="ARBA" id="ARBA00015080"/>
    </source>
</evidence>
<evidence type="ECO:0000256" key="4">
    <source>
        <dbReference type="ARBA" id="ARBA00006087"/>
    </source>
</evidence>
<evidence type="ECO:0000256" key="9">
    <source>
        <dbReference type="ARBA" id="ARBA00022741"/>
    </source>
</evidence>
<dbReference type="Proteomes" id="UP000534870">
    <property type="component" value="Unassembled WGS sequence"/>
</dbReference>
<dbReference type="PANTHER" id="PTHR10285">
    <property type="entry name" value="URIDINE KINASE"/>
    <property type="match status" value="1"/>
</dbReference>
<dbReference type="InterPro" id="IPR004566">
    <property type="entry name" value="PanK"/>
</dbReference>
<keyword evidence="12 14" id="KW-0173">Coenzyme A biosynthesis</keyword>
<comment type="caution">
    <text evidence="17">The sequence shown here is derived from an EMBL/GenBank/DDBJ whole genome shotgun (WGS) entry which is preliminary data.</text>
</comment>
<gene>
    <name evidence="14" type="primary">coaA</name>
    <name evidence="17" type="ORF">HUK84_11110</name>
</gene>
<evidence type="ECO:0000256" key="2">
    <source>
        <dbReference type="ARBA" id="ARBA00004496"/>
    </source>
</evidence>
<dbReference type="AlphaFoldDB" id="A0A7Y7M638"/>
<comment type="similarity">
    <text evidence="4 14 15">Belongs to the prokaryotic pantothenate kinase family.</text>
</comment>
<feature type="domain" description="Phosphoribulokinase/uridine kinase" evidence="16">
    <location>
        <begin position="113"/>
        <end position="250"/>
    </location>
</feature>
<keyword evidence="7 14" id="KW-0963">Cytoplasm</keyword>
<evidence type="ECO:0000256" key="5">
    <source>
        <dbReference type="ARBA" id="ARBA00012102"/>
    </source>
</evidence>
<keyword evidence="9 14" id="KW-0547">Nucleotide-binding</keyword>
<dbReference type="GO" id="GO:0015937">
    <property type="term" value="P:coenzyme A biosynthetic process"/>
    <property type="evidence" value="ECO:0007669"/>
    <property type="project" value="UniProtKB-UniRule"/>
</dbReference>
<dbReference type="EC" id="2.7.1.33" evidence="5 14"/>
<dbReference type="InterPro" id="IPR006083">
    <property type="entry name" value="PRK/URK"/>
</dbReference>
<reference evidence="17 18" key="1">
    <citation type="submission" date="2020-06" db="EMBL/GenBank/DDBJ databases">
        <title>Description of novel acetic acid bacteria.</title>
        <authorList>
            <person name="Sombolestani A."/>
        </authorList>
    </citation>
    <scope>NUCLEOTIDE SEQUENCE [LARGE SCALE GENOMIC DNA]</scope>
    <source>
        <strain evidence="17 18">LMG 31431</strain>
    </source>
</reference>
<evidence type="ECO:0000256" key="7">
    <source>
        <dbReference type="ARBA" id="ARBA00022490"/>
    </source>
</evidence>
<dbReference type="PIRSF" id="PIRSF000545">
    <property type="entry name" value="Pantothenate_kin"/>
    <property type="match status" value="1"/>
</dbReference>
<evidence type="ECO:0000256" key="1">
    <source>
        <dbReference type="ARBA" id="ARBA00001206"/>
    </source>
</evidence>
<organism evidence="17 18">
    <name type="scientific">Nguyenibacter vanlangensis</name>
    <dbReference type="NCBI Taxonomy" id="1216886"/>
    <lineage>
        <taxon>Bacteria</taxon>
        <taxon>Pseudomonadati</taxon>
        <taxon>Pseudomonadota</taxon>
        <taxon>Alphaproteobacteria</taxon>
        <taxon>Acetobacterales</taxon>
        <taxon>Acetobacteraceae</taxon>
        <taxon>Nguyenibacter</taxon>
    </lineage>
</organism>
<dbReference type="GO" id="GO:0004594">
    <property type="term" value="F:pantothenate kinase activity"/>
    <property type="evidence" value="ECO:0007669"/>
    <property type="project" value="UniProtKB-UniRule"/>
</dbReference>
<dbReference type="SUPFAM" id="SSF52540">
    <property type="entry name" value="P-loop containing nucleoside triphosphate hydrolases"/>
    <property type="match status" value="1"/>
</dbReference>
<dbReference type="UniPathway" id="UPA00241">
    <property type="reaction ID" value="UER00352"/>
</dbReference>
<keyword evidence="8 14" id="KW-0808">Transferase</keyword>
<keyword evidence="10 14" id="KW-0418">Kinase</keyword>